<dbReference type="InterPro" id="IPR032587">
    <property type="entry name" value="DUF4911"/>
</dbReference>
<evidence type="ECO:0000313" key="2">
    <source>
        <dbReference type="Proteomes" id="UP001317705"/>
    </source>
</evidence>
<evidence type="ECO:0008006" key="3">
    <source>
        <dbReference type="Google" id="ProtNLM"/>
    </source>
</evidence>
<protein>
    <recommendedName>
        <fullName evidence="3">DUF4911 domain-containing protein</fullName>
    </recommendedName>
</protein>
<proteinExistence type="predicted"/>
<sequence length="94" mass="10372">MSPSLDRQPLAAPDRSDEMIRYFRVARQDMVYLKFIIEAYEGLATLSTADRQHGTVSLTYPAAFAATVDELLAALGTEIALIELSKTELLNHAS</sequence>
<keyword evidence="2" id="KW-1185">Reference proteome</keyword>
<dbReference type="Pfam" id="PF16256">
    <property type="entry name" value="DUF4911"/>
    <property type="match status" value="1"/>
</dbReference>
<organism evidence="1 2">
    <name type="scientific">Geotalea uraniireducens</name>
    <dbReference type="NCBI Taxonomy" id="351604"/>
    <lineage>
        <taxon>Bacteria</taxon>
        <taxon>Pseudomonadati</taxon>
        <taxon>Thermodesulfobacteriota</taxon>
        <taxon>Desulfuromonadia</taxon>
        <taxon>Geobacterales</taxon>
        <taxon>Geobacteraceae</taxon>
        <taxon>Geotalea</taxon>
    </lineage>
</organism>
<name>A0ABN6VTY2_9BACT</name>
<reference evidence="1 2" key="1">
    <citation type="submission" date="2022-12" db="EMBL/GenBank/DDBJ databases">
        <title>Polyphasic characterization of Geotalea uranireducens NIT-SL11 newly isolated from a complex of sewage sludge and microbially reduced graphene oxide.</title>
        <authorList>
            <person name="Xie L."/>
            <person name="Yoshida N."/>
            <person name="Meng L."/>
        </authorList>
    </citation>
    <scope>NUCLEOTIDE SEQUENCE [LARGE SCALE GENOMIC DNA]</scope>
    <source>
        <strain evidence="1 2">NIT-SL11</strain>
    </source>
</reference>
<dbReference type="Proteomes" id="UP001317705">
    <property type="component" value="Chromosome"/>
</dbReference>
<dbReference type="EMBL" id="AP027151">
    <property type="protein sequence ID" value="BDV42281.1"/>
    <property type="molecule type" value="Genomic_DNA"/>
</dbReference>
<dbReference type="RefSeq" id="WP_282002626.1">
    <property type="nucleotide sequence ID" value="NZ_AP027151.1"/>
</dbReference>
<gene>
    <name evidence="1" type="ORF">GURASL_12040</name>
</gene>
<evidence type="ECO:0000313" key="1">
    <source>
        <dbReference type="EMBL" id="BDV42281.1"/>
    </source>
</evidence>
<accession>A0ABN6VTY2</accession>